<dbReference type="EMBL" id="ABOSXX010000003">
    <property type="protein sequence ID" value="ELV3678610.1"/>
    <property type="molecule type" value="Genomic_DNA"/>
</dbReference>
<dbReference type="InterPro" id="IPR051533">
    <property type="entry name" value="WaaL-like"/>
</dbReference>
<feature type="domain" description="O-antigen ligase-related" evidence="6">
    <location>
        <begin position="198"/>
        <end position="351"/>
    </location>
</feature>
<organism evidence="8 9">
    <name type="scientific">Citrobacter freundii</name>
    <dbReference type="NCBI Taxonomy" id="546"/>
    <lineage>
        <taxon>Bacteria</taxon>
        <taxon>Pseudomonadati</taxon>
        <taxon>Pseudomonadota</taxon>
        <taxon>Gammaproteobacteria</taxon>
        <taxon>Enterobacterales</taxon>
        <taxon>Enterobacteriaceae</taxon>
        <taxon>Citrobacter</taxon>
        <taxon>Citrobacter freundii complex</taxon>
    </lineage>
</organism>
<evidence type="ECO:0000313" key="9">
    <source>
        <dbReference type="Proteomes" id="UP000215827"/>
    </source>
</evidence>
<feature type="transmembrane region" description="Helical" evidence="5">
    <location>
        <begin position="345"/>
        <end position="364"/>
    </location>
</feature>
<feature type="transmembrane region" description="Helical" evidence="5">
    <location>
        <begin position="62"/>
        <end position="78"/>
    </location>
</feature>
<dbReference type="GO" id="GO:0016020">
    <property type="term" value="C:membrane"/>
    <property type="evidence" value="ECO:0007669"/>
    <property type="project" value="UniProtKB-SubCell"/>
</dbReference>
<keyword evidence="3 5" id="KW-1133">Transmembrane helix</keyword>
<dbReference type="Proteomes" id="UP001279522">
    <property type="component" value="Unassembled WGS sequence"/>
</dbReference>
<name>A0A1B2JLY5_CITFR</name>
<dbReference type="AlphaFoldDB" id="A0A1B2JLY5"/>
<dbReference type="RefSeq" id="WP_061549917.1">
    <property type="nucleotide sequence ID" value="NZ_CAYEWG010000004.1"/>
</dbReference>
<evidence type="ECO:0000259" key="6">
    <source>
        <dbReference type="Pfam" id="PF04932"/>
    </source>
</evidence>
<feature type="transmembrane region" description="Helical" evidence="5">
    <location>
        <begin position="395"/>
        <end position="410"/>
    </location>
</feature>
<feature type="transmembrane region" description="Helical" evidence="5">
    <location>
        <begin position="167"/>
        <end position="186"/>
    </location>
</feature>
<dbReference type="EMBL" id="NEFA01000008">
    <property type="protein sequence ID" value="OYR05355.1"/>
    <property type="molecule type" value="Genomic_DNA"/>
</dbReference>
<protein>
    <submittedName>
        <fullName evidence="7">O-antigen ligase family protein</fullName>
    </submittedName>
    <submittedName>
        <fullName evidence="8">O-antigen polymerase</fullName>
    </submittedName>
</protein>
<reference evidence="7" key="2">
    <citation type="submission" date="2023-05" db="EMBL/GenBank/DDBJ databases">
        <authorList>
            <consortium name="Clinical and Environmental Microbiology Branch: Whole genome sequencing antimicrobial resistance pathogens in the healthcare setting"/>
        </authorList>
    </citation>
    <scope>NUCLEOTIDE SEQUENCE</scope>
    <source>
        <strain evidence="7">2023GN-00287</strain>
    </source>
</reference>
<feature type="transmembrane region" description="Helical" evidence="5">
    <location>
        <begin position="98"/>
        <end position="115"/>
    </location>
</feature>
<evidence type="ECO:0000256" key="5">
    <source>
        <dbReference type="SAM" id="Phobius"/>
    </source>
</evidence>
<reference evidence="8 9" key="1">
    <citation type="submission" date="2017-04" db="EMBL/GenBank/DDBJ databases">
        <title>Emergence of KPC-2-producing Citrobacter isolates from sediments of a Chinese river.</title>
        <authorList>
            <person name="Zheng B."/>
        </authorList>
    </citation>
    <scope>NUCLEOTIDE SEQUENCE [LARGE SCALE GENOMIC DNA]</scope>
    <source>
        <strain evidence="8 9">C191</strain>
    </source>
</reference>
<gene>
    <name evidence="8" type="ORF">B9P89_08850</name>
    <name evidence="7" type="ORF">SGX49_000999</name>
</gene>
<evidence type="ECO:0000256" key="3">
    <source>
        <dbReference type="ARBA" id="ARBA00022989"/>
    </source>
</evidence>
<feature type="transmembrane region" description="Helical" evidence="5">
    <location>
        <begin position="191"/>
        <end position="208"/>
    </location>
</feature>
<evidence type="ECO:0000256" key="4">
    <source>
        <dbReference type="ARBA" id="ARBA00023136"/>
    </source>
</evidence>
<evidence type="ECO:0000256" key="1">
    <source>
        <dbReference type="ARBA" id="ARBA00004141"/>
    </source>
</evidence>
<dbReference type="GO" id="GO:0016874">
    <property type="term" value="F:ligase activity"/>
    <property type="evidence" value="ECO:0007669"/>
    <property type="project" value="UniProtKB-KW"/>
</dbReference>
<comment type="caution">
    <text evidence="8">The sequence shown here is derived from an EMBL/GenBank/DDBJ whole genome shotgun (WGS) entry which is preliminary data.</text>
</comment>
<accession>A0A1B2JLY5</accession>
<dbReference type="PANTHER" id="PTHR37422">
    <property type="entry name" value="TEICHURONIC ACID BIOSYNTHESIS PROTEIN TUAE"/>
    <property type="match status" value="1"/>
</dbReference>
<keyword evidence="2 5" id="KW-0812">Transmembrane</keyword>
<dbReference type="InterPro" id="IPR007016">
    <property type="entry name" value="O-antigen_ligase-rel_domated"/>
</dbReference>
<evidence type="ECO:0000313" key="7">
    <source>
        <dbReference type="EMBL" id="ELV3678610.1"/>
    </source>
</evidence>
<dbReference type="Proteomes" id="UP000215827">
    <property type="component" value="Unassembled WGS sequence"/>
</dbReference>
<proteinExistence type="predicted"/>
<dbReference type="PANTHER" id="PTHR37422:SF17">
    <property type="entry name" value="O-ANTIGEN LIGASE"/>
    <property type="match status" value="1"/>
</dbReference>
<feature type="transmembrane region" description="Helical" evidence="5">
    <location>
        <begin position="127"/>
        <end position="147"/>
    </location>
</feature>
<sequence length="414" mass="46915">MINRNNADSIMYSITMGLCFLALLLLPFEQGFALKSLRIAGEIALLAIIISPNKYLKSEHRYIALSLLALSILSFLWFRIYKTPDSEYVGAYMNYRDWSLAGLFTAFTIPVVTSIRDRSEKIMKNIHLFIALLVNLIYIVYAHYQFFILNESRATLSLAYGPNATGAAYTITFISLYALIAISTLVTKFRLPLLIIFSFANFIAISATGTRAGIIIYPLVIIFIFWNELKRHSVKARKTSIFSIIVLAMFSSVLLYKPIIERVNNLKSDIEQYHENNTVTSVGARFAMYKTGIESSYNNFTGQSLEERGYKIKKIVENNKELSGALLFLNIHLHNQIIDTLSTTGWLGVILNILFLISIITFIHKKNIPMMYTYVVAIVLYGLSDILTYAVPVPLAWLLTLTLICSLVNNKEKI</sequence>
<comment type="subcellular location">
    <subcellularLocation>
        <location evidence="1">Membrane</location>
        <topology evidence="1">Multi-pass membrane protein</topology>
    </subcellularLocation>
</comment>
<keyword evidence="4 5" id="KW-0472">Membrane</keyword>
<feature type="transmembrane region" description="Helical" evidence="5">
    <location>
        <begin position="241"/>
        <end position="259"/>
    </location>
</feature>
<feature type="transmembrane region" description="Helical" evidence="5">
    <location>
        <begin position="9"/>
        <end position="26"/>
    </location>
</feature>
<keyword evidence="7" id="KW-0436">Ligase</keyword>
<evidence type="ECO:0000256" key="2">
    <source>
        <dbReference type="ARBA" id="ARBA00022692"/>
    </source>
</evidence>
<dbReference type="Pfam" id="PF04932">
    <property type="entry name" value="Wzy_C"/>
    <property type="match status" value="1"/>
</dbReference>
<evidence type="ECO:0000313" key="8">
    <source>
        <dbReference type="EMBL" id="OYR05355.1"/>
    </source>
</evidence>